<protein>
    <submittedName>
        <fullName evidence="1">Uncharacterized protein</fullName>
    </submittedName>
</protein>
<gene>
    <name evidence="1" type="ORF">K441DRAFT_589741</name>
</gene>
<name>A0ACC8EPA0_9PEZI</name>
<evidence type="ECO:0000313" key="1">
    <source>
        <dbReference type="EMBL" id="OCK88228.1"/>
    </source>
</evidence>
<reference evidence="1 2" key="1">
    <citation type="journal article" date="2016" name="Nat. Commun.">
        <title>Ectomycorrhizal ecology is imprinted in the genome of the dominant symbiotic fungus Cenococcum geophilum.</title>
        <authorList>
            <consortium name="DOE Joint Genome Institute"/>
            <person name="Peter M."/>
            <person name="Kohler A."/>
            <person name="Ohm R.A."/>
            <person name="Kuo A."/>
            <person name="Krutzmann J."/>
            <person name="Morin E."/>
            <person name="Arend M."/>
            <person name="Barry K.W."/>
            <person name="Binder M."/>
            <person name="Choi C."/>
            <person name="Clum A."/>
            <person name="Copeland A."/>
            <person name="Grisel N."/>
            <person name="Haridas S."/>
            <person name="Kipfer T."/>
            <person name="LaButti K."/>
            <person name="Lindquist E."/>
            <person name="Lipzen A."/>
            <person name="Maire R."/>
            <person name="Meier B."/>
            <person name="Mihaltcheva S."/>
            <person name="Molinier V."/>
            <person name="Murat C."/>
            <person name="Poggeler S."/>
            <person name="Quandt C.A."/>
            <person name="Sperisen C."/>
            <person name="Tritt A."/>
            <person name="Tisserant E."/>
            <person name="Crous P.W."/>
            <person name="Henrissat B."/>
            <person name="Nehls U."/>
            <person name="Egli S."/>
            <person name="Spatafora J.W."/>
            <person name="Grigoriev I.V."/>
            <person name="Martin F.M."/>
        </authorList>
    </citation>
    <scope>NUCLEOTIDE SEQUENCE [LARGE SCALE GENOMIC DNA]</scope>
    <source>
        <strain evidence="1 2">1.58</strain>
    </source>
</reference>
<dbReference type="Proteomes" id="UP000250078">
    <property type="component" value="Unassembled WGS sequence"/>
</dbReference>
<sequence>MFRVAAPQPINPQLQSPLLRLPGEIRNIIYLYSLTTDLPITDPATGSPAHTTVKSPHHSIPPLGTALLQACRLVFRETDIRPLYTRNTFRFTSVTHMHRFLVLLSPEHSRIIRDLEVDVRDVDARHPGVSREWAQYLSWSEGIWAKKLGSLKVDAPGLRTLRLNFEAWPRIGVSRRHLWDILRRLLINVDALERVVINGSSKGDTMARRDPWSPVHFVGSDDVGSDDLVEIMWPTVGSPGNEDKLIRWARHNGNISLEVVLKTHIQKANRLWVETSTKTKASDPWPKDGHCSWQEYQQRHEHLAFPEPRNINPTVFV</sequence>
<evidence type="ECO:0000313" key="2">
    <source>
        <dbReference type="Proteomes" id="UP000250078"/>
    </source>
</evidence>
<keyword evidence="2" id="KW-1185">Reference proteome</keyword>
<proteinExistence type="predicted"/>
<organism evidence="1 2">
    <name type="scientific">Cenococcum geophilum 1.58</name>
    <dbReference type="NCBI Taxonomy" id="794803"/>
    <lineage>
        <taxon>Eukaryota</taxon>
        <taxon>Fungi</taxon>
        <taxon>Dikarya</taxon>
        <taxon>Ascomycota</taxon>
        <taxon>Pezizomycotina</taxon>
        <taxon>Dothideomycetes</taxon>
        <taxon>Pleosporomycetidae</taxon>
        <taxon>Gloniales</taxon>
        <taxon>Gloniaceae</taxon>
        <taxon>Cenococcum</taxon>
    </lineage>
</organism>
<dbReference type="EMBL" id="KV748246">
    <property type="protein sequence ID" value="OCK88228.1"/>
    <property type="molecule type" value="Genomic_DNA"/>
</dbReference>
<accession>A0ACC8EPA0</accession>